<gene>
    <name evidence="2" type="ORF">g.10278</name>
</gene>
<protein>
    <submittedName>
        <fullName evidence="2">Uncharacterized protein</fullName>
    </submittedName>
</protein>
<feature type="compositionally biased region" description="Acidic residues" evidence="1">
    <location>
        <begin position="59"/>
        <end position="69"/>
    </location>
</feature>
<reference evidence="2" key="1">
    <citation type="journal article" date="2016" name="Gigascience">
        <title>De novo construction of an expanded transcriptome assembly for the western tarnished plant bug, Lygus hesperus.</title>
        <authorList>
            <person name="Tassone E.E."/>
            <person name="Geib S.M."/>
            <person name="Hall B."/>
            <person name="Fabrick J.A."/>
            <person name="Brent C.S."/>
            <person name="Hull J.J."/>
        </authorList>
    </citation>
    <scope>NUCLEOTIDE SEQUENCE</scope>
</reference>
<sequence>MEINYNVFEDSDSNSDTDLNPDVAAGATNSDSNPHADHQAVGSTTADRAEFSDNSESSDYNDDDDGDEDDGRKQVRESLSGFLQVLSSLTLDPDTAVASGDRGGGGKVGKVRKEKKEKK</sequence>
<feature type="region of interest" description="Disordered" evidence="1">
    <location>
        <begin position="1"/>
        <end position="79"/>
    </location>
</feature>
<dbReference type="EMBL" id="GDHC01007124">
    <property type="protein sequence ID" value="JAQ11505.1"/>
    <property type="molecule type" value="Transcribed_RNA"/>
</dbReference>
<organism evidence="2">
    <name type="scientific">Lygus hesperus</name>
    <name type="common">Western plant bug</name>
    <dbReference type="NCBI Taxonomy" id="30085"/>
    <lineage>
        <taxon>Eukaryota</taxon>
        <taxon>Metazoa</taxon>
        <taxon>Ecdysozoa</taxon>
        <taxon>Arthropoda</taxon>
        <taxon>Hexapoda</taxon>
        <taxon>Insecta</taxon>
        <taxon>Pterygota</taxon>
        <taxon>Neoptera</taxon>
        <taxon>Paraneoptera</taxon>
        <taxon>Hemiptera</taxon>
        <taxon>Heteroptera</taxon>
        <taxon>Panheteroptera</taxon>
        <taxon>Cimicomorpha</taxon>
        <taxon>Miridae</taxon>
        <taxon>Mirini</taxon>
        <taxon>Lygus</taxon>
    </lineage>
</organism>
<feature type="region of interest" description="Disordered" evidence="1">
    <location>
        <begin position="92"/>
        <end position="119"/>
    </location>
</feature>
<evidence type="ECO:0000313" key="2">
    <source>
        <dbReference type="EMBL" id="JAQ11505.1"/>
    </source>
</evidence>
<name>A0A146LWX5_LYGHE</name>
<dbReference type="AlphaFoldDB" id="A0A146LWX5"/>
<evidence type="ECO:0000256" key="1">
    <source>
        <dbReference type="SAM" id="MobiDB-lite"/>
    </source>
</evidence>
<proteinExistence type="predicted"/>
<feature type="non-terminal residue" evidence="2">
    <location>
        <position position="119"/>
    </location>
</feature>
<accession>A0A146LWX5</accession>
<feature type="compositionally biased region" description="Basic residues" evidence="1">
    <location>
        <begin position="109"/>
        <end position="119"/>
    </location>
</feature>